<evidence type="ECO:0000313" key="4">
    <source>
        <dbReference type="EMBL" id="MBK9795941.1"/>
    </source>
</evidence>
<dbReference type="CDD" id="cd01357">
    <property type="entry name" value="Aspartase"/>
    <property type="match status" value="1"/>
</dbReference>
<dbReference type="AlphaFoldDB" id="A0A9D7SH70"/>
<dbReference type="SUPFAM" id="SSF48557">
    <property type="entry name" value="L-aspartase-like"/>
    <property type="match status" value="1"/>
</dbReference>
<keyword evidence="1" id="KW-0456">Lyase</keyword>
<evidence type="ECO:0000313" key="5">
    <source>
        <dbReference type="Proteomes" id="UP000886657"/>
    </source>
</evidence>
<dbReference type="InterPro" id="IPR051546">
    <property type="entry name" value="Aspartate_Ammonia-Lyase"/>
</dbReference>
<dbReference type="InterPro" id="IPR024083">
    <property type="entry name" value="Fumarase/histidase_N"/>
</dbReference>
<dbReference type="Gene3D" id="1.20.200.10">
    <property type="entry name" value="Fumarase/aspartase (Central domain)"/>
    <property type="match status" value="1"/>
</dbReference>
<accession>A0A9D7SH70</accession>
<dbReference type="InterPro" id="IPR008948">
    <property type="entry name" value="L-Aspartase-like"/>
</dbReference>
<dbReference type="PANTHER" id="PTHR42696">
    <property type="entry name" value="ASPARTATE AMMONIA-LYASE"/>
    <property type="match status" value="1"/>
</dbReference>
<dbReference type="Pfam" id="PF10415">
    <property type="entry name" value="FumaraseC_C"/>
    <property type="match status" value="1"/>
</dbReference>
<dbReference type="PROSITE" id="PS00163">
    <property type="entry name" value="FUMARATE_LYASES"/>
    <property type="match status" value="1"/>
</dbReference>
<dbReference type="GO" id="GO:0008797">
    <property type="term" value="F:aspartate ammonia-lyase activity"/>
    <property type="evidence" value="ECO:0007669"/>
    <property type="project" value="TreeGrafter"/>
</dbReference>
<dbReference type="EMBL" id="JADKIO010000005">
    <property type="protein sequence ID" value="MBK9795941.1"/>
    <property type="molecule type" value="Genomic_DNA"/>
</dbReference>
<dbReference type="FunFam" id="1.20.200.10:FF:000001">
    <property type="entry name" value="Fumarate hydratase, mitochondrial"/>
    <property type="match status" value="1"/>
</dbReference>
<dbReference type="PANTHER" id="PTHR42696:SF2">
    <property type="entry name" value="ASPARTATE AMMONIA-LYASE"/>
    <property type="match status" value="1"/>
</dbReference>
<evidence type="ECO:0000259" key="3">
    <source>
        <dbReference type="Pfam" id="PF10415"/>
    </source>
</evidence>
<dbReference type="InterPro" id="IPR018951">
    <property type="entry name" value="Fumarase_C_C"/>
</dbReference>
<dbReference type="Gene3D" id="1.10.40.30">
    <property type="entry name" value="Fumarase/aspartase (C-terminal domain)"/>
    <property type="match status" value="1"/>
</dbReference>
<sequence length="473" mass="50861">MADMRIEQDLLGTTAVPGEGRWGIHTARAIANFPLLGRPVHGQLLRAYGAVKLAALRTNRALGQFSDAAKAEAMERACLELLEGARSDDFPVDALQGGAGTSTNMNVNEVLANRALELLGLGHGAYDRVSPLDDLNLHQSTNDTYPTALRIAAIWGLQELERQVLGLQEAFQAKERAFAHVVKVGRTELQDAVLMTLGREMGAFAEALNRDRWRLAKCQERLRVVNLGGTAIGTGLAAPREFIFRVVEELREITGLGLARAENLVEATQNADVFVEVSGLLKALATTLIKVSGDLRLLSSGPEAGLGELRLPPRQAGSSIMPGKVNPVIPEAVTQAAILAIAHDHALTFAASLGSLELNPFLPLVAHSLLESLDLLARACSILRSHCVEGLEADEERCRRHVENGTAAATALLPVLGYEATCALVARSQGRSLKEQGIQEGLFTEAQFRELTSPEAVNQLGSRLVRTPNSRKD</sequence>
<dbReference type="GO" id="GO:0006099">
    <property type="term" value="P:tricarboxylic acid cycle"/>
    <property type="evidence" value="ECO:0007669"/>
    <property type="project" value="InterPro"/>
</dbReference>
<reference evidence="4" key="1">
    <citation type="submission" date="2020-10" db="EMBL/GenBank/DDBJ databases">
        <title>Connecting structure to function with the recovery of over 1000 high-quality activated sludge metagenome-assembled genomes encoding full-length rRNA genes using long-read sequencing.</title>
        <authorList>
            <person name="Singleton C.M."/>
            <person name="Petriglieri F."/>
            <person name="Kristensen J.M."/>
            <person name="Kirkegaard R.H."/>
            <person name="Michaelsen T.Y."/>
            <person name="Andersen M.H."/>
            <person name="Karst S.M."/>
            <person name="Dueholm M.S."/>
            <person name="Nielsen P.H."/>
            <person name="Albertsen M."/>
        </authorList>
    </citation>
    <scope>NUCLEOTIDE SEQUENCE</scope>
    <source>
        <strain evidence="4">Skiv_18-Q3-R9-52_MAXAC.067</strain>
    </source>
</reference>
<dbReference type="PRINTS" id="PR00149">
    <property type="entry name" value="FUMRATELYASE"/>
</dbReference>
<dbReference type="InterPro" id="IPR000362">
    <property type="entry name" value="Fumarate_lyase_fam"/>
</dbReference>
<comment type="caution">
    <text evidence="4">The sequence shown here is derived from an EMBL/GenBank/DDBJ whole genome shotgun (WGS) entry which is preliminary data.</text>
</comment>
<dbReference type="GO" id="GO:0005829">
    <property type="term" value="C:cytosol"/>
    <property type="evidence" value="ECO:0007669"/>
    <property type="project" value="TreeGrafter"/>
</dbReference>
<proteinExistence type="predicted"/>
<protein>
    <submittedName>
        <fullName evidence="4">Aspartate ammonia-lyase</fullName>
    </submittedName>
</protein>
<feature type="domain" description="Fumarase C C-terminal" evidence="3">
    <location>
        <begin position="409"/>
        <end position="456"/>
    </location>
</feature>
<feature type="domain" description="Fumarate lyase N-terminal" evidence="2">
    <location>
        <begin position="16"/>
        <end position="337"/>
    </location>
</feature>
<organism evidence="4 5">
    <name type="scientific">Candidatus Geothrix skivensis</name>
    <dbReference type="NCBI Taxonomy" id="2954439"/>
    <lineage>
        <taxon>Bacteria</taxon>
        <taxon>Pseudomonadati</taxon>
        <taxon>Acidobacteriota</taxon>
        <taxon>Holophagae</taxon>
        <taxon>Holophagales</taxon>
        <taxon>Holophagaceae</taxon>
        <taxon>Geothrix</taxon>
    </lineage>
</organism>
<dbReference type="Gene3D" id="1.10.275.10">
    <property type="entry name" value="Fumarase/aspartase (N-terminal domain)"/>
    <property type="match status" value="1"/>
</dbReference>
<dbReference type="Pfam" id="PF00206">
    <property type="entry name" value="Lyase_1"/>
    <property type="match status" value="1"/>
</dbReference>
<evidence type="ECO:0000256" key="1">
    <source>
        <dbReference type="ARBA" id="ARBA00023239"/>
    </source>
</evidence>
<dbReference type="InterPro" id="IPR020557">
    <property type="entry name" value="Fumarate_lyase_CS"/>
</dbReference>
<evidence type="ECO:0000259" key="2">
    <source>
        <dbReference type="Pfam" id="PF00206"/>
    </source>
</evidence>
<dbReference type="Proteomes" id="UP000886657">
    <property type="component" value="Unassembled WGS sequence"/>
</dbReference>
<gene>
    <name evidence="4" type="ORF">IPP58_05510</name>
</gene>
<dbReference type="InterPro" id="IPR022761">
    <property type="entry name" value="Fumarate_lyase_N"/>
</dbReference>
<dbReference type="GO" id="GO:0006531">
    <property type="term" value="P:aspartate metabolic process"/>
    <property type="evidence" value="ECO:0007669"/>
    <property type="project" value="TreeGrafter"/>
</dbReference>
<name>A0A9D7SH70_9BACT</name>
<dbReference type="NCBIfam" id="NF008909">
    <property type="entry name" value="PRK12273.1"/>
    <property type="match status" value="1"/>
</dbReference>